<dbReference type="GO" id="GO:0043022">
    <property type="term" value="F:ribosome binding"/>
    <property type="evidence" value="ECO:0007669"/>
    <property type="project" value="InterPro"/>
</dbReference>
<dbReference type="EMBL" id="CP022957">
    <property type="protein sequence ID" value="ASV31837.1"/>
    <property type="molecule type" value="Genomic_DNA"/>
</dbReference>
<evidence type="ECO:0000313" key="1">
    <source>
        <dbReference type="EMBL" id="ASV31837.1"/>
    </source>
</evidence>
<protein>
    <submittedName>
        <fullName evidence="1">Uncharacterized protein</fullName>
    </submittedName>
</protein>
<reference evidence="1 2" key="1">
    <citation type="submission" date="2017-08" db="EMBL/GenBank/DDBJ databases">
        <title>The complete genome sequence of Maribacter sp. B1, isolated from deep-sea sediment.</title>
        <authorList>
            <person name="Wu Y.-H."/>
            <person name="Cheng H."/>
            <person name="Xu X.-W."/>
        </authorList>
    </citation>
    <scope>NUCLEOTIDE SEQUENCE [LARGE SCALE GENOMIC DNA]</scope>
    <source>
        <strain evidence="1 2">B1</strain>
    </source>
</reference>
<keyword evidence="2" id="KW-1185">Reference proteome</keyword>
<accession>A0A223V9B1</accession>
<dbReference type="InterPro" id="IPR033122">
    <property type="entry name" value="LETM1-like_RBD"/>
</dbReference>
<dbReference type="AlphaFoldDB" id="A0A223V9B1"/>
<dbReference type="KEGG" id="marb:CJ263_17330"/>
<dbReference type="RefSeq" id="WP_094998424.1">
    <property type="nucleotide sequence ID" value="NZ_BMJL01000005.1"/>
</dbReference>
<proteinExistence type="predicted"/>
<gene>
    <name evidence="1" type="ORF">CJ263_17330</name>
</gene>
<sequence length="397" mass="45835">MNPSASGWIDKFGSLVKNHVSAYTTFGDLYETLKKVGFVYGINTGYPNFILPEHEFSEDEKAKVNLVTALYFTFRIETGQTDFNLFLEKIFLFYETLEVNKVSFLGKLFSGNKTSTKLEKILESRVYLEDNIISKTFNSFITNSLLYIDVLLFRKYLLKAKGIKKHAQKLEYLSINITYHALNSKEKNRKDEKLAQLLASSLTFISSDTQKFDDSYREHLLANDDEWENKYLLDLACLTVWEDHTLQPVESEFIHEIGKDLKLDEKTVQDSLSYVTYFITAHKETIPFLQEHNMAVQFYDSMSKLVNRLILRNRKRLHKELSESAELVSLLSKSTIKDLTKEEKKKVQSQLLDIFKSIPSLAIFLLPGGAILLPIFIKLIPKLLPSAFDENRVENEG</sequence>
<evidence type="ECO:0000313" key="2">
    <source>
        <dbReference type="Proteomes" id="UP000215244"/>
    </source>
</evidence>
<dbReference type="Pfam" id="PF07766">
    <property type="entry name" value="LETM1_RBD"/>
    <property type="match status" value="1"/>
</dbReference>
<name>A0A223V9B1_9FLAO</name>
<dbReference type="OrthoDB" id="1421172at2"/>
<dbReference type="NCBIfam" id="NF040639">
    <property type="entry name" value="LETM1_rel_film"/>
    <property type="match status" value="1"/>
</dbReference>
<organism evidence="1 2">
    <name type="scientific">Maribacter cobaltidurans</name>
    <dbReference type="NCBI Taxonomy" id="1178778"/>
    <lineage>
        <taxon>Bacteria</taxon>
        <taxon>Pseudomonadati</taxon>
        <taxon>Bacteroidota</taxon>
        <taxon>Flavobacteriia</taxon>
        <taxon>Flavobacteriales</taxon>
        <taxon>Flavobacteriaceae</taxon>
        <taxon>Maribacter</taxon>
    </lineage>
</organism>
<dbReference type="Proteomes" id="UP000215244">
    <property type="component" value="Chromosome"/>
</dbReference>